<reference evidence="8" key="2">
    <citation type="submission" date="2023-10" db="EMBL/GenBank/DDBJ databases">
        <authorList>
            <person name="Koga R."/>
            <person name="Fukatsu T."/>
        </authorList>
    </citation>
    <scope>NUCLEOTIDE SEQUENCE</scope>
    <source>
        <strain evidence="8">Kw-01</strain>
    </source>
</reference>
<keyword evidence="5" id="KW-0460">Magnesium</keyword>
<dbReference type="Gene3D" id="1.10.600.10">
    <property type="entry name" value="Farnesyl Diphosphate Synthase"/>
    <property type="match status" value="1"/>
</dbReference>
<dbReference type="PROSITE" id="PS00723">
    <property type="entry name" value="POLYPRENYL_SYNTHASE_1"/>
    <property type="match status" value="1"/>
</dbReference>
<evidence type="ECO:0000256" key="1">
    <source>
        <dbReference type="ARBA" id="ARBA00001946"/>
    </source>
</evidence>
<evidence type="ECO:0000256" key="2">
    <source>
        <dbReference type="ARBA" id="ARBA00006706"/>
    </source>
</evidence>
<dbReference type="InterPro" id="IPR000092">
    <property type="entry name" value="Polyprenyl_synt"/>
</dbReference>
<dbReference type="SFLD" id="SFLDG01017">
    <property type="entry name" value="Polyprenyl_Transferase_Like"/>
    <property type="match status" value="1"/>
</dbReference>
<dbReference type="InterPro" id="IPR053378">
    <property type="entry name" value="Prenyl_diphosphate_synthase"/>
</dbReference>
<dbReference type="GO" id="GO:0046872">
    <property type="term" value="F:metal ion binding"/>
    <property type="evidence" value="ECO:0007669"/>
    <property type="project" value="UniProtKB-KW"/>
</dbReference>
<evidence type="ECO:0000256" key="4">
    <source>
        <dbReference type="ARBA" id="ARBA00022723"/>
    </source>
</evidence>
<dbReference type="FunFam" id="1.10.600.10:FF:000001">
    <property type="entry name" value="Geranylgeranyl diphosphate synthase"/>
    <property type="match status" value="1"/>
</dbReference>
<name>A0AAT9G4F8_9ENTR</name>
<dbReference type="SUPFAM" id="SSF48576">
    <property type="entry name" value="Terpenoid synthases"/>
    <property type="match status" value="1"/>
</dbReference>
<gene>
    <name evidence="8" type="primary">ispA</name>
    <name evidence="8" type="ORF">ACHINZ_2780</name>
</gene>
<dbReference type="Pfam" id="PF00348">
    <property type="entry name" value="polyprenyl_synt"/>
    <property type="match status" value="1"/>
</dbReference>
<dbReference type="PANTHER" id="PTHR43281:SF1">
    <property type="entry name" value="FARNESYL DIPHOSPHATE SYNTHASE"/>
    <property type="match status" value="1"/>
</dbReference>
<evidence type="ECO:0000256" key="5">
    <source>
        <dbReference type="ARBA" id="ARBA00022842"/>
    </source>
</evidence>
<dbReference type="AlphaFoldDB" id="A0AAT9G4F8"/>
<evidence type="ECO:0000313" key="8">
    <source>
        <dbReference type="EMBL" id="BET44606.1"/>
    </source>
</evidence>
<reference evidence="8" key="1">
    <citation type="journal article" date="2023" name="Front. Microbiol.">
        <title>Genome analysis of Candidatus Aschnera chinzeii, the bacterial endosymbiont of the blood-sucking bat fly Penicillidia jenynsii (Insecta: Diptera: Nycteribiidae).</title>
        <authorList>
            <person name="Koga R."/>
            <person name="Moriyama M."/>
            <person name="Nozaki T."/>
            <person name="Fukatsu T."/>
        </authorList>
    </citation>
    <scope>NUCLEOTIDE SEQUENCE</scope>
    <source>
        <strain evidence="8">Kw-01</strain>
    </source>
</reference>
<dbReference type="PROSITE" id="PS00444">
    <property type="entry name" value="POLYPRENYL_SYNTHASE_2"/>
    <property type="match status" value="1"/>
</dbReference>
<sequence>MTLAISLLSFTEQLKWVQERVNKILLHKFQRLPNHQSKLIRAMQYSTLIGGKRIRPFLIYIIGNMLNISIKNLDIPAAAIECIHTYSLIHDDLPAMDNGIYRRGKHTCHLIFDEAHAILAGDALHALAFEMLSNSTMPDINDSNKLTIINELAHAIGASGMCGGQALDIESIHQEINVEKLNFIYFNKTGALIRAAIKICIIAANIQNCALSSLLETYANTFGLLFQIKDDLKDYQKDKCNIKQQNFSNTSSKLKTYPTLIGIKKTNRKITDLYHIALKTLEKLENIHGINTTTLQNLTHFIAKKNIPQNM</sequence>
<evidence type="ECO:0000256" key="3">
    <source>
        <dbReference type="ARBA" id="ARBA00022679"/>
    </source>
</evidence>
<comment type="cofactor">
    <cofactor evidence="1">
        <name>Mg(2+)</name>
        <dbReference type="ChEBI" id="CHEBI:18420"/>
    </cofactor>
</comment>
<organism evidence="8">
    <name type="scientific">Candidatus Aschnera chinzeii</name>
    <dbReference type="NCBI Taxonomy" id="1485666"/>
    <lineage>
        <taxon>Bacteria</taxon>
        <taxon>Pseudomonadati</taxon>
        <taxon>Pseudomonadota</taxon>
        <taxon>Gammaproteobacteria</taxon>
        <taxon>Enterobacterales</taxon>
        <taxon>Enterobacteriaceae</taxon>
        <taxon>Candidatus Aschnera</taxon>
    </lineage>
</organism>
<dbReference type="GO" id="GO:0120531">
    <property type="term" value="F:prenyl diphosphate synthase activity"/>
    <property type="evidence" value="ECO:0007669"/>
    <property type="project" value="UniProtKB-ARBA"/>
</dbReference>
<comment type="similarity">
    <text evidence="2 7">Belongs to the FPP/GGPP synthase family.</text>
</comment>
<dbReference type="InterPro" id="IPR008949">
    <property type="entry name" value="Isoprenoid_synthase_dom_sf"/>
</dbReference>
<keyword evidence="6" id="KW-0414">Isoprene biosynthesis</keyword>
<keyword evidence="3 7" id="KW-0808">Transferase</keyword>
<keyword evidence="4" id="KW-0479">Metal-binding</keyword>
<dbReference type="GO" id="GO:0005737">
    <property type="term" value="C:cytoplasm"/>
    <property type="evidence" value="ECO:0007669"/>
    <property type="project" value="UniProtKB-ARBA"/>
</dbReference>
<proteinExistence type="inferred from homology"/>
<dbReference type="SFLD" id="SFLDS00005">
    <property type="entry name" value="Isoprenoid_Synthase_Type_I"/>
    <property type="match status" value="1"/>
</dbReference>
<dbReference type="PANTHER" id="PTHR43281">
    <property type="entry name" value="FARNESYL DIPHOSPHATE SYNTHASE"/>
    <property type="match status" value="1"/>
</dbReference>
<dbReference type="NCBIfam" id="NF045485">
    <property type="entry name" value="FPPsyn"/>
    <property type="match status" value="1"/>
</dbReference>
<dbReference type="InterPro" id="IPR033749">
    <property type="entry name" value="Polyprenyl_synt_CS"/>
</dbReference>
<protein>
    <submittedName>
        <fullName evidence="8">(2E,6E)-farnesyl diphosphate synthase</fullName>
    </submittedName>
</protein>
<evidence type="ECO:0000256" key="7">
    <source>
        <dbReference type="RuleBase" id="RU004466"/>
    </source>
</evidence>
<evidence type="ECO:0000256" key="6">
    <source>
        <dbReference type="ARBA" id="ARBA00023229"/>
    </source>
</evidence>
<dbReference type="GO" id="GO:0008654">
    <property type="term" value="P:phospholipid biosynthetic process"/>
    <property type="evidence" value="ECO:0007669"/>
    <property type="project" value="UniProtKB-ARBA"/>
</dbReference>
<accession>A0AAT9G4F8</accession>
<dbReference type="GO" id="GO:0016114">
    <property type="term" value="P:terpenoid biosynthetic process"/>
    <property type="evidence" value="ECO:0007669"/>
    <property type="project" value="UniProtKB-ARBA"/>
</dbReference>
<dbReference type="EMBL" id="AP028961">
    <property type="protein sequence ID" value="BET44606.1"/>
    <property type="molecule type" value="Genomic_DNA"/>
</dbReference>